<evidence type="ECO:0008006" key="3">
    <source>
        <dbReference type="Google" id="ProtNLM"/>
    </source>
</evidence>
<reference evidence="1 2" key="1">
    <citation type="submission" date="2009-03" db="EMBL/GenBank/DDBJ databases">
        <title>Comparison of the complete genome sequences of Rhodococcus erythropolis PR4 and Rhodococcus opacus B4.</title>
        <authorList>
            <person name="Takarada H."/>
            <person name="Sekine M."/>
            <person name="Hosoyama A."/>
            <person name="Yamada R."/>
            <person name="Fujisawa T."/>
            <person name="Omata S."/>
            <person name="Shimizu A."/>
            <person name="Tsukatani N."/>
            <person name="Tanikawa S."/>
            <person name="Fujita N."/>
            <person name="Harayama S."/>
        </authorList>
    </citation>
    <scope>NUCLEOTIDE SEQUENCE [LARGE SCALE GENOMIC DNA]</scope>
    <source>
        <strain evidence="1 2">B4</strain>
    </source>
</reference>
<dbReference type="PATRIC" id="fig|632772.20.peg.1206"/>
<evidence type="ECO:0000313" key="1">
    <source>
        <dbReference type="EMBL" id="BAH49384.1"/>
    </source>
</evidence>
<dbReference type="EMBL" id="AP011115">
    <property type="protein sequence ID" value="BAH49384.1"/>
    <property type="molecule type" value="Genomic_DNA"/>
</dbReference>
<protein>
    <recommendedName>
        <fullName evidence="3">HNH endonuclease</fullName>
    </recommendedName>
</protein>
<dbReference type="Proteomes" id="UP000002212">
    <property type="component" value="Chromosome"/>
</dbReference>
<dbReference type="KEGG" id="rop:ROP_11370"/>
<dbReference type="HOGENOM" id="CLU_071833_0_0_11"/>
<organism evidence="1 2">
    <name type="scientific">Rhodococcus opacus (strain B4)</name>
    <dbReference type="NCBI Taxonomy" id="632772"/>
    <lineage>
        <taxon>Bacteria</taxon>
        <taxon>Bacillati</taxon>
        <taxon>Actinomycetota</taxon>
        <taxon>Actinomycetes</taxon>
        <taxon>Mycobacteriales</taxon>
        <taxon>Nocardiaceae</taxon>
        <taxon>Rhodococcus</taxon>
    </lineage>
</organism>
<name>C1AVV4_RHOOB</name>
<dbReference type="AlphaFoldDB" id="C1AVV4"/>
<proteinExistence type="predicted"/>
<sequence>MKYTREVLEQAVAESASYAGVMRYLGLKPSGGTHAHLSRRIRSLGIDTSHFTGQAHTKGLPARNRMTWQEILIRRPADSRRVAAHLLRRALIEAGVPYKCVTCGVQDEWCGLPLILHVDHIRGDPSDSRLQEVRFLCPNCHSQTATWAGRKSGDGDERAN</sequence>
<accession>C1AVV4</accession>
<dbReference type="OrthoDB" id="2085958at2"/>
<dbReference type="RefSeq" id="WP_012688363.1">
    <property type="nucleotide sequence ID" value="NC_012522.1"/>
</dbReference>
<evidence type="ECO:0000313" key="2">
    <source>
        <dbReference type="Proteomes" id="UP000002212"/>
    </source>
</evidence>
<gene>
    <name evidence="1" type="ordered locus">ROP_11370</name>
</gene>
<dbReference type="STRING" id="632772.ROP_11370"/>